<dbReference type="Proteomes" id="UP001274896">
    <property type="component" value="Unassembled WGS sequence"/>
</dbReference>
<evidence type="ECO:0000256" key="5">
    <source>
        <dbReference type="ARBA" id="ARBA00022490"/>
    </source>
</evidence>
<protein>
    <submittedName>
        <fullName evidence="11">Uncharacterized protein</fullName>
    </submittedName>
</protein>
<sequence>MEMGDTDKMAMPCMGLVLVEFGYEYKNQDGCTVSIKPNERYMLLAKTNDHWWHVRKDECTKPFYIPAKYVKELPSSLPSPLDFVNAPAPKPTPPTVSDLVEKTKPNEVTIRTHSPRNHRKTDNRMSTFGVPLDIHEPPSYMYGAADPIISLHSVSTPEPAKNKRLSLTPNLLLGSVESLHKPRAPNVNPVDLLLRQAKPVEPPVLKNLIDTRPQGLPLKPEPLIEPEEQSSPAWTPSSDFENIYETISDLNLDHLLKTEPAALHDPAQSPPSSALQGKPERENPTMAVYANVTELKKIVSRIPPASTSTCSSPGLSLSPAPDSPEWEGRPEQDNGKMFSPASHPQSPTLLFPAVVAPAVSAPSSLPPALLPGSEWEQLLDEVSGRHYYYSATLNQTSWDPPEPLSPQQEGLPPLPEEDYPTNEREVRDPAKLSVQPQVILDPGSPVPPTSQQRLQSKAEKSNPHYYIKDIPQWNPQEVPVLGNGVEQEKNLRPIPQEDTTFVSSHRRIASDHSTDSSSTVNSADVHQA</sequence>
<keyword evidence="3 7" id="KW-0728">SH3 domain</keyword>
<dbReference type="PROSITE" id="PS50002">
    <property type="entry name" value="SH3"/>
    <property type="match status" value="1"/>
</dbReference>
<keyword evidence="5" id="KW-0963">Cytoplasm</keyword>
<dbReference type="InterPro" id="IPR050729">
    <property type="entry name" value="Rho-GAP"/>
</dbReference>
<evidence type="ECO:0000256" key="6">
    <source>
        <dbReference type="ARBA" id="ARBA00023136"/>
    </source>
</evidence>
<dbReference type="InterPro" id="IPR036028">
    <property type="entry name" value="SH3-like_dom_sf"/>
</dbReference>
<comment type="subcellular location">
    <subcellularLocation>
        <location evidence="2">Cytoplasm</location>
    </subcellularLocation>
    <subcellularLocation>
        <location evidence="1">Membrane</location>
        <topology evidence="1">Peripheral membrane protein</topology>
    </subcellularLocation>
</comment>
<feature type="region of interest" description="Disordered" evidence="8">
    <location>
        <begin position="211"/>
        <end position="238"/>
    </location>
</feature>
<dbReference type="GO" id="GO:0016020">
    <property type="term" value="C:membrane"/>
    <property type="evidence" value="ECO:0007669"/>
    <property type="project" value="UniProtKB-SubCell"/>
</dbReference>
<dbReference type="AlphaFoldDB" id="A0AAE0UP34"/>
<gene>
    <name evidence="11" type="ORF">QTP70_027492</name>
</gene>
<feature type="compositionally biased region" description="Polar residues" evidence="8">
    <location>
        <begin position="515"/>
        <end position="528"/>
    </location>
</feature>
<dbReference type="InterPro" id="IPR001202">
    <property type="entry name" value="WW_dom"/>
</dbReference>
<feature type="compositionally biased region" description="Polar residues" evidence="8">
    <location>
        <begin position="305"/>
        <end position="315"/>
    </location>
</feature>
<dbReference type="GO" id="GO:0005096">
    <property type="term" value="F:GTPase activator activity"/>
    <property type="evidence" value="ECO:0007669"/>
    <property type="project" value="UniProtKB-KW"/>
</dbReference>
<dbReference type="SUPFAM" id="SSF51045">
    <property type="entry name" value="WW domain"/>
    <property type="match status" value="1"/>
</dbReference>
<evidence type="ECO:0000256" key="1">
    <source>
        <dbReference type="ARBA" id="ARBA00004170"/>
    </source>
</evidence>
<comment type="caution">
    <text evidence="11">The sequence shown here is derived from an EMBL/GenBank/DDBJ whole genome shotgun (WGS) entry which is preliminary data.</text>
</comment>
<dbReference type="Pfam" id="PF00397">
    <property type="entry name" value="WW"/>
    <property type="match status" value="1"/>
</dbReference>
<dbReference type="PANTHER" id="PTHR23176">
    <property type="entry name" value="RHO/RAC/CDC GTPASE-ACTIVATING PROTEIN"/>
    <property type="match status" value="1"/>
</dbReference>
<feature type="compositionally biased region" description="Polar residues" evidence="8">
    <location>
        <begin position="229"/>
        <end position="238"/>
    </location>
</feature>
<evidence type="ECO:0000259" key="10">
    <source>
        <dbReference type="PROSITE" id="PS50020"/>
    </source>
</evidence>
<dbReference type="PANTHER" id="PTHR23176:SF108">
    <property type="entry name" value="RHO GTPASE-ACTIVATING PROTEIN 15"/>
    <property type="match status" value="1"/>
</dbReference>
<name>A0AAE0UP34_9TELE</name>
<dbReference type="Pfam" id="PF00018">
    <property type="entry name" value="SH3_1"/>
    <property type="match status" value="1"/>
</dbReference>
<evidence type="ECO:0000256" key="7">
    <source>
        <dbReference type="PROSITE-ProRule" id="PRU00192"/>
    </source>
</evidence>
<evidence type="ECO:0000256" key="2">
    <source>
        <dbReference type="ARBA" id="ARBA00004496"/>
    </source>
</evidence>
<keyword evidence="6" id="KW-0472">Membrane</keyword>
<dbReference type="Gene3D" id="2.20.70.10">
    <property type="match status" value="1"/>
</dbReference>
<accession>A0AAE0UP34</accession>
<reference evidence="11" key="1">
    <citation type="submission" date="2023-06" db="EMBL/GenBank/DDBJ databases">
        <title>Male Hemibagrus guttatus genome.</title>
        <authorList>
            <person name="Bian C."/>
        </authorList>
    </citation>
    <scope>NUCLEOTIDE SEQUENCE</scope>
    <source>
        <strain evidence="11">Male_cb2023</strain>
        <tissue evidence="11">Muscle</tissue>
    </source>
</reference>
<keyword evidence="4" id="KW-0343">GTPase activation</keyword>
<feature type="region of interest" description="Disordered" evidence="8">
    <location>
        <begin position="262"/>
        <end position="282"/>
    </location>
</feature>
<evidence type="ECO:0000259" key="9">
    <source>
        <dbReference type="PROSITE" id="PS50002"/>
    </source>
</evidence>
<feature type="domain" description="WW" evidence="10">
    <location>
        <begin position="375"/>
        <end position="403"/>
    </location>
</feature>
<dbReference type="GO" id="GO:0005737">
    <property type="term" value="C:cytoplasm"/>
    <property type="evidence" value="ECO:0007669"/>
    <property type="project" value="UniProtKB-SubCell"/>
</dbReference>
<dbReference type="SUPFAM" id="SSF50044">
    <property type="entry name" value="SH3-domain"/>
    <property type="match status" value="1"/>
</dbReference>
<organism evidence="11 12">
    <name type="scientific">Hemibagrus guttatus</name>
    <dbReference type="NCBI Taxonomy" id="175788"/>
    <lineage>
        <taxon>Eukaryota</taxon>
        <taxon>Metazoa</taxon>
        <taxon>Chordata</taxon>
        <taxon>Craniata</taxon>
        <taxon>Vertebrata</taxon>
        <taxon>Euteleostomi</taxon>
        <taxon>Actinopterygii</taxon>
        <taxon>Neopterygii</taxon>
        <taxon>Teleostei</taxon>
        <taxon>Ostariophysi</taxon>
        <taxon>Siluriformes</taxon>
        <taxon>Bagridae</taxon>
        <taxon>Hemibagrus</taxon>
    </lineage>
</organism>
<keyword evidence="12" id="KW-1185">Reference proteome</keyword>
<feature type="region of interest" description="Disordered" evidence="8">
    <location>
        <begin position="303"/>
        <end position="348"/>
    </location>
</feature>
<dbReference type="EMBL" id="JAUCMX010000024">
    <property type="protein sequence ID" value="KAK3511892.1"/>
    <property type="molecule type" value="Genomic_DNA"/>
</dbReference>
<dbReference type="Gene3D" id="2.30.30.40">
    <property type="entry name" value="SH3 Domains"/>
    <property type="match status" value="1"/>
</dbReference>
<feature type="region of interest" description="Disordered" evidence="8">
    <location>
        <begin position="395"/>
        <end position="528"/>
    </location>
</feature>
<evidence type="ECO:0000256" key="8">
    <source>
        <dbReference type="SAM" id="MobiDB-lite"/>
    </source>
</evidence>
<proteinExistence type="predicted"/>
<feature type="domain" description="SH3" evidence="9">
    <location>
        <begin position="12"/>
        <end position="75"/>
    </location>
</feature>
<feature type="compositionally biased region" description="Basic and acidic residues" evidence="8">
    <location>
        <begin position="421"/>
        <end position="430"/>
    </location>
</feature>
<evidence type="ECO:0000256" key="4">
    <source>
        <dbReference type="ARBA" id="ARBA00022468"/>
    </source>
</evidence>
<dbReference type="PROSITE" id="PS50020">
    <property type="entry name" value="WW_DOMAIN_2"/>
    <property type="match status" value="1"/>
</dbReference>
<evidence type="ECO:0000313" key="11">
    <source>
        <dbReference type="EMBL" id="KAK3511892.1"/>
    </source>
</evidence>
<evidence type="ECO:0000256" key="3">
    <source>
        <dbReference type="ARBA" id="ARBA00022443"/>
    </source>
</evidence>
<dbReference type="InterPro" id="IPR001452">
    <property type="entry name" value="SH3_domain"/>
</dbReference>
<evidence type="ECO:0000313" key="12">
    <source>
        <dbReference type="Proteomes" id="UP001274896"/>
    </source>
</evidence>
<dbReference type="InterPro" id="IPR036020">
    <property type="entry name" value="WW_dom_sf"/>
</dbReference>
<dbReference type="PROSITE" id="PS01159">
    <property type="entry name" value="WW_DOMAIN_1"/>
    <property type="match status" value="1"/>
</dbReference>